<gene>
    <name evidence="7" type="ORF">F4556_007020</name>
</gene>
<feature type="transmembrane region" description="Helical" evidence="6">
    <location>
        <begin position="51"/>
        <end position="80"/>
    </location>
</feature>
<dbReference type="Proteomes" id="UP000573327">
    <property type="component" value="Unassembled WGS sequence"/>
</dbReference>
<feature type="transmembrane region" description="Helical" evidence="6">
    <location>
        <begin position="142"/>
        <end position="163"/>
    </location>
</feature>
<dbReference type="Pfam" id="PF01810">
    <property type="entry name" value="LysE"/>
    <property type="match status" value="1"/>
</dbReference>
<comment type="caution">
    <text evidence="7">The sequence shown here is derived from an EMBL/GenBank/DDBJ whole genome shotgun (WGS) entry which is preliminary data.</text>
</comment>
<organism evidence="7 8">
    <name type="scientific">Kitasatospora gansuensis</name>
    <dbReference type="NCBI Taxonomy" id="258050"/>
    <lineage>
        <taxon>Bacteria</taxon>
        <taxon>Bacillati</taxon>
        <taxon>Actinomycetota</taxon>
        <taxon>Actinomycetes</taxon>
        <taxon>Kitasatosporales</taxon>
        <taxon>Streptomycetaceae</taxon>
        <taxon>Kitasatospora</taxon>
    </lineage>
</organism>
<proteinExistence type="predicted"/>
<evidence type="ECO:0000256" key="3">
    <source>
        <dbReference type="ARBA" id="ARBA00022692"/>
    </source>
</evidence>
<dbReference type="RefSeq" id="WP_221503775.1">
    <property type="nucleotide sequence ID" value="NZ_JACHJR010000001.1"/>
</dbReference>
<dbReference type="PIRSF" id="PIRSF006324">
    <property type="entry name" value="LeuE"/>
    <property type="match status" value="1"/>
</dbReference>
<sequence>MLTFAVAALLLIMIPGPDQALITRNALVGGRSAGLLTMTGGMLGLSVHVSAASLGISALLLASVTAFTVLKVIGTVYLVWMGIATLRSARKRVQDGDGSEGDRSLPRAQCLRQGFLSNALNPKVALFFVTFLPQFLPDTRHTLASALQLSAVFVLLYLLWFTLYTVTVDRFGAFLRRPAVRQRIERSTGALLIAFGIRLALQH</sequence>
<feature type="transmembrane region" description="Helical" evidence="6">
    <location>
        <begin position="115"/>
        <end position="136"/>
    </location>
</feature>
<dbReference type="EMBL" id="JACHJR010000001">
    <property type="protein sequence ID" value="MBB4951485.1"/>
    <property type="molecule type" value="Genomic_DNA"/>
</dbReference>
<keyword evidence="4 6" id="KW-1133">Transmembrane helix</keyword>
<dbReference type="AlphaFoldDB" id="A0A7W7SJA2"/>
<dbReference type="InterPro" id="IPR001123">
    <property type="entry name" value="LeuE-type"/>
</dbReference>
<keyword evidence="5 6" id="KW-0472">Membrane</keyword>
<dbReference type="GO" id="GO:0005886">
    <property type="term" value="C:plasma membrane"/>
    <property type="evidence" value="ECO:0007669"/>
    <property type="project" value="UniProtKB-SubCell"/>
</dbReference>
<name>A0A7W7SJA2_9ACTN</name>
<dbReference type="PANTHER" id="PTHR30086:SF20">
    <property type="entry name" value="ARGININE EXPORTER PROTEIN ARGO-RELATED"/>
    <property type="match status" value="1"/>
</dbReference>
<keyword evidence="3 6" id="KW-0812">Transmembrane</keyword>
<evidence type="ECO:0000256" key="5">
    <source>
        <dbReference type="ARBA" id="ARBA00023136"/>
    </source>
</evidence>
<comment type="subcellular location">
    <subcellularLocation>
        <location evidence="1">Cell membrane</location>
        <topology evidence="1">Multi-pass membrane protein</topology>
    </subcellularLocation>
</comment>
<evidence type="ECO:0000256" key="2">
    <source>
        <dbReference type="ARBA" id="ARBA00022475"/>
    </source>
</evidence>
<dbReference type="PANTHER" id="PTHR30086">
    <property type="entry name" value="ARGININE EXPORTER PROTEIN ARGO"/>
    <property type="match status" value="1"/>
</dbReference>
<protein>
    <submittedName>
        <fullName evidence="7">Threonine/homoserine/homoserine lactone efflux protein</fullName>
    </submittedName>
</protein>
<keyword evidence="8" id="KW-1185">Reference proteome</keyword>
<evidence type="ECO:0000256" key="1">
    <source>
        <dbReference type="ARBA" id="ARBA00004651"/>
    </source>
</evidence>
<keyword evidence="2" id="KW-1003">Cell membrane</keyword>
<evidence type="ECO:0000313" key="8">
    <source>
        <dbReference type="Proteomes" id="UP000573327"/>
    </source>
</evidence>
<evidence type="ECO:0000313" key="7">
    <source>
        <dbReference type="EMBL" id="MBB4951485.1"/>
    </source>
</evidence>
<reference evidence="7 8" key="1">
    <citation type="submission" date="2020-08" db="EMBL/GenBank/DDBJ databases">
        <title>Sequencing the genomes of 1000 actinobacteria strains.</title>
        <authorList>
            <person name="Klenk H.-P."/>
        </authorList>
    </citation>
    <scope>NUCLEOTIDE SEQUENCE [LARGE SCALE GENOMIC DNA]</scope>
    <source>
        <strain evidence="7 8">DSM 44786</strain>
    </source>
</reference>
<accession>A0A7W7SJA2</accession>
<evidence type="ECO:0000256" key="4">
    <source>
        <dbReference type="ARBA" id="ARBA00022989"/>
    </source>
</evidence>
<dbReference type="GO" id="GO:0015171">
    <property type="term" value="F:amino acid transmembrane transporter activity"/>
    <property type="evidence" value="ECO:0007669"/>
    <property type="project" value="TreeGrafter"/>
</dbReference>
<evidence type="ECO:0000256" key="6">
    <source>
        <dbReference type="SAM" id="Phobius"/>
    </source>
</evidence>